<evidence type="ECO:0000259" key="7">
    <source>
        <dbReference type="SMART" id="SM00082"/>
    </source>
</evidence>
<dbReference type="PIRSF" id="PIRSF037595">
    <property type="entry name" value="Toll-like_receptor"/>
    <property type="match status" value="1"/>
</dbReference>
<keyword evidence="4" id="KW-0391">Immunity</keyword>
<dbReference type="InterPro" id="IPR000483">
    <property type="entry name" value="Cys-rich_flank_reg_C"/>
</dbReference>
<dbReference type="Proteomes" id="UP001482620">
    <property type="component" value="Unassembled WGS sequence"/>
</dbReference>
<dbReference type="InterPro" id="IPR000372">
    <property type="entry name" value="LRRNT"/>
</dbReference>
<feature type="compositionally biased region" description="Basic residues" evidence="5">
    <location>
        <begin position="768"/>
        <end position="793"/>
    </location>
</feature>
<keyword evidence="1" id="KW-0433">Leucine-rich repeat</keyword>
<feature type="region of interest" description="Disordered" evidence="5">
    <location>
        <begin position="743"/>
        <end position="793"/>
    </location>
</feature>
<organism evidence="8 9">
    <name type="scientific">Ilyodon furcidens</name>
    <name type="common">goldbreast splitfin</name>
    <dbReference type="NCBI Taxonomy" id="33524"/>
    <lineage>
        <taxon>Eukaryota</taxon>
        <taxon>Metazoa</taxon>
        <taxon>Chordata</taxon>
        <taxon>Craniata</taxon>
        <taxon>Vertebrata</taxon>
        <taxon>Euteleostomi</taxon>
        <taxon>Actinopterygii</taxon>
        <taxon>Neopterygii</taxon>
        <taxon>Teleostei</taxon>
        <taxon>Neoteleostei</taxon>
        <taxon>Acanthomorphata</taxon>
        <taxon>Ovalentaria</taxon>
        <taxon>Atherinomorphae</taxon>
        <taxon>Cyprinodontiformes</taxon>
        <taxon>Goodeidae</taxon>
        <taxon>Ilyodon</taxon>
    </lineage>
</organism>
<dbReference type="InterPro" id="IPR017241">
    <property type="entry name" value="Toll-like_receptor"/>
</dbReference>
<evidence type="ECO:0000256" key="4">
    <source>
        <dbReference type="PIRNR" id="PIRNR037595"/>
    </source>
</evidence>
<dbReference type="SMART" id="SM00013">
    <property type="entry name" value="LRRNT"/>
    <property type="match status" value="2"/>
</dbReference>
<dbReference type="SMART" id="SM00364">
    <property type="entry name" value="LRR_BAC"/>
    <property type="match status" value="4"/>
</dbReference>
<feature type="domain" description="LRRNT" evidence="6">
    <location>
        <begin position="402"/>
        <end position="436"/>
    </location>
</feature>
<proteinExistence type="inferred from homology"/>
<keyword evidence="9" id="KW-1185">Reference proteome</keyword>
<comment type="similarity">
    <text evidence="4">Belongs to the Toll-like receptor family.</text>
</comment>
<dbReference type="Gene3D" id="3.80.10.10">
    <property type="entry name" value="Ribonuclease Inhibitor"/>
    <property type="match status" value="4"/>
</dbReference>
<keyword evidence="4" id="KW-0395">Inflammatory response</keyword>
<reference evidence="8 9" key="1">
    <citation type="submission" date="2021-06" db="EMBL/GenBank/DDBJ databases">
        <authorList>
            <person name="Palmer J.M."/>
        </authorList>
    </citation>
    <scope>NUCLEOTIDE SEQUENCE [LARGE SCALE GENOMIC DNA]</scope>
    <source>
        <strain evidence="9">if_2019</strain>
        <tissue evidence="8">Muscle</tissue>
    </source>
</reference>
<dbReference type="PANTHER" id="PTHR24369">
    <property type="entry name" value="ANTIGEN BSP, PUTATIVE-RELATED"/>
    <property type="match status" value="1"/>
</dbReference>
<evidence type="ECO:0000256" key="2">
    <source>
        <dbReference type="ARBA" id="ARBA00022729"/>
    </source>
</evidence>
<keyword evidence="4" id="KW-0675">Receptor</keyword>
<feature type="domain" description="LRRNT" evidence="6">
    <location>
        <begin position="50"/>
        <end position="84"/>
    </location>
</feature>
<dbReference type="InterPro" id="IPR001611">
    <property type="entry name" value="Leu-rich_rpt"/>
</dbReference>
<dbReference type="PANTHER" id="PTHR24369:SF210">
    <property type="entry name" value="CHAOPTIN-RELATED"/>
    <property type="match status" value="1"/>
</dbReference>
<feature type="domain" description="LRRCT" evidence="7">
    <location>
        <begin position="683"/>
        <end position="730"/>
    </location>
</feature>
<dbReference type="InterPro" id="IPR050541">
    <property type="entry name" value="LRR_TM_domain-containing"/>
</dbReference>
<dbReference type="SMART" id="SM00369">
    <property type="entry name" value="LRR_TYP"/>
    <property type="match status" value="16"/>
</dbReference>
<accession>A0ABV0THE0</accession>
<dbReference type="InterPro" id="IPR032675">
    <property type="entry name" value="LRR_dom_sf"/>
</dbReference>
<evidence type="ECO:0000256" key="5">
    <source>
        <dbReference type="SAM" id="MobiDB-lite"/>
    </source>
</evidence>
<sequence>MQLPGATNPWSLVEMPETGTVDVRFSSKMHFFAAVFLLILTLSVTIKARKCPEECSCDDTKLTVACVGKNLTEIPLGVDEITVKLDLKNNNFQMLPRGAFLHTPYLTHLSLHRCSIIKVKEGAFRGLGRVVYLNLAYNKIDILYQESLDGLSSLKELHLDHNHIEEIQPGAFIQLGFLSMLALTHNHLVYIPNMAFQGLQNIKWLRLSYNSLNNLAPEAFAGLFTLSRLSLDHNELQFFPTLTMMRLPEVKRLELSFNPMTYLGEESVLMGKLTHLYLDHMSLQDMSDQAFSQARLLSHVDLGHNQLRYLEPLSGPTKLDVLNLTGNPIYCNCYMRPLKDWATIGGVRLLGACAGPPHLSDEPLQAVTSLDLRCRNNDEEEEEEQKNNENTTATAKPKQTVKCPLNCECDTEAHHATCESRGYNKVPRGFSPRTQLLDLRGNHFHFIPSSSFPGTGQVVSLHMEFCKIHEIEGGAFQGMRNLLYLYLSDNDLMSLEPKTFAGVPQLTYLHLEGNRLTQFPGAALSLVPNLFVLHLERNAISKLEPAGLLSSAAPKLMELYLSNNTISVIAKGALSFALIKTFHLDSNQLTEVPADALTDVPHLEELNLSQNSVRWVGPRTFQDISQSLQRLYMDQMGIEKMSTEALLGLGPGLKVLTVRGNQLKELPDLSALTGLEMIDMRDNPLLCDCALLPLRRWMESVRLEVSATCGHPLGLRGQQVGDTNVFATCPDNTTALAEAAAVGPRPVKMKSTRAKTRPEKLKLDKLPRGQHRRKAAKQKKAKYKKMKKANRGN</sequence>
<dbReference type="PROSITE" id="PS51450">
    <property type="entry name" value="LRR"/>
    <property type="match status" value="3"/>
</dbReference>
<evidence type="ECO:0000313" key="8">
    <source>
        <dbReference type="EMBL" id="MEQ2231881.1"/>
    </source>
</evidence>
<protein>
    <recommendedName>
        <fullName evidence="10">Chondroadherin-like protein</fullName>
    </recommendedName>
</protein>
<feature type="domain" description="LRRCT" evidence="7">
    <location>
        <begin position="327"/>
        <end position="375"/>
    </location>
</feature>
<dbReference type="SUPFAM" id="SSF52058">
    <property type="entry name" value="L domain-like"/>
    <property type="match status" value="2"/>
</dbReference>
<dbReference type="SMART" id="SM00082">
    <property type="entry name" value="LRRCT"/>
    <property type="match status" value="2"/>
</dbReference>
<gene>
    <name evidence="8" type="ORF">ILYODFUR_005184</name>
</gene>
<feature type="region of interest" description="Disordered" evidence="5">
    <location>
        <begin position="376"/>
        <end position="397"/>
    </location>
</feature>
<feature type="compositionally biased region" description="Basic and acidic residues" evidence="5">
    <location>
        <begin position="756"/>
        <end position="767"/>
    </location>
</feature>
<keyword evidence="2" id="KW-0732">Signal</keyword>
<dbReference type="EMBL" id="JAHRIQ010035053">
    <property type="protein sequence ID" value="MEQ2231881.1"/>
    <property type="molecule type" value="Genomic_DNA"/>
</dbReference>
<keyword evidence="3" id="KW-0677">Repeat</keyword>
<keyword evidence="4" id="KW-0399">Innate immunity</keyword>
<evidence type="ECO:0008006" key="10">
    <source>
        <dbReference type="Google" id="ProtNLM"/>
    </source>
</evidence>
<comment type="caution">
    <text evidence="8">The sequence shown here is derived from an EMBL/GenBank/DDBJ whole genome shotgun (WGS) entry which is preliminary data.</text>
</comment>
<evidence type="ECO:0000313" key="9">
    <source>
        <dbReference type="Proteomes" id="UP001482620"/>
    </source>
</evidence>
<dbReference type="Pfam" id="PF13855">
    <property type="entry name" value="LRR_8"/>
    <property type="match status" value="5"/>
</dbReference>
<dbReference type="Pfam" id="PF01463">
    <property type="entry name" value="LRRCT"/>
    <property type="match status" value="1"/>
</dbReference>
<dbReference type="InterPro" id="IPR003591">
    <property type="entry name" value="Leu-rich_rpt_typical-subtyp"/>
</dbReference>
<name>A0ABV0THE0_9TELE</name>
<evidence type="ECO:0000259" key="6">
    <source>
        <dbReference type="SMART" id="SM00013"/>
    </source>
</evidence>
<evidence type="ECO:0000256" key="1">
    <source>
        <dbReference type="ARBA" id="ARBA00022614"/>
    </source>
</evidence>
<evidence type="ECO:0000256" key="3">
    <source>
        <dbReference type="ARBA" id="ARBA00022737"/>
    </source>
</evidence>